<reference evidence="2" key="1">
    <citation type="journal article" date="2022" name="bioRxiv">
        <title>Sequencing and chromosome-scale assembly of the giantPleurodeles waltlgenome.</title>
        <authorList>
            <person name="Brown T."/>
            <person name="Elewa A."/>
            <person name="Iarovenko S."/>
            <person name="Subramanian E."/>
            <person name="Araus A.J."/>
            <person name="Petzold A."/>
            <person name="Susuki M."/>
            <person name="Suzuki K.-i.T."/>
            <person name="Hayashi T."/>
            <person name="Toyoda A."/>
            <person name="Oliveira C."/>
            <person name="Osipova E."/>
            <person name="Leigh N.D."/>
            <person name="Simon A."/>
            <person name="Yun M.H."/>
        </authorList>
    </citation>
    <scope>NUCLEOTIDE SEQUENCE</scope>
    <source>
        <strain evidence="2">20211129_DDA</strain>
        <tissue evidence="2">Liver</tissue>
    </source>
</reference>
<dbReference type="SUPFAM" id="SSF56672">
    <property type="entry name" value="DNA/RNA polymerases"/>
    <property type="match status" value="1"/>
</dbReference>
<comment type="caution">
    <text evidence="2">The sequence shown here is derived from an EMBL/GenBank/DDBJ whole genome shotgun (WGS) entry which is preliminary data.</text>
</comment>
<evidence type="ECO:0000313" key="3">
    <source>
        <dbReference type="Proteomes" id="UP001066276"/>
    </source>
</evidence>
<keyword evidence="3" id="KW-1185">Reference proteome</keyword>
<accession>A0AAV7W0Y7</accession>
<proteinExistence type="predicted"/>
<dbReference type="Proteomes" id="UP001066276">
    <property type="component" value="Chromosome 1_2"/>
</dbReference>
<dbReference type="InterPro" id="IPR000477">
    <property type="entry name" value="RT_dom"/>
</dbReference>
<evidence type="ECO:0000313" key="2">
    <source>
        <dbReference type="EMBL" id="KAJ1205839.1"/>
    </source>
</evidence>
<protein>
    <recommendedName>
        <fullName evidence="1">Reverse transcriptase domain-containing protein</fullName>
    </recommendedName>
</protein>
<dbReference type="PANTHER" id="PTHR31635">
    <property type="entry name" value="REVERSE TRANSCRIPTASE DOMAIN-CONTAINING PROTEIN-RELATED"/>
    <property type="match status" value="1"/>
</dbReference>
<dbReference type="EMBL" id="JANPWB010000002">
    <property type="protein sequence ID" value="KAJ1205839.1"/>
    <property type="molecule type" value="Genomic_DNA"/>
</dbReference>
<sequence length="485" mass="54679">METEALRLERQHVNSASASTIRCLTRVREDIKHMMLESAKHMWRASAARIYGWGDKNGKLLHWLANRPMADRIIPEILEDSGSLVKTSAEIAHSFASYYTRLYAKHPRPPIQRETPLLNDITLPRVSPEARNRLEEAITLAEISSAISSLATGKTPGPDGFPAESSKCSDILGPHLLNMYHEAENQGRFPTEIDQATIVVIPKTQPPSRHCSAYRPISLLNVKIKVLSSILASRLKEVMPTLVHPDQCGFMPTRSTRHCIRRLHLALAHRKTLSHKYLALLLLDFEKAFDTVDWSYLEQVLHKNGLGPKFRGLVKLLYSNPTARVRVNGVVSDLLPIGRGTRQGCPLSALLFALVIEPLAILLRSDPLIEGWHWPIGSEDRVALYADDVLLYISNPPKSGSRVLEILRLFAEASGLILNPAKSLLVPLHRSRDCIDWQRNIPIRRNSFKYLGIHVSLLPELAWELNITPLTKKIKLDLLRWKVLP</sequence>
<evidence type="ECO:0000259" key="1">
    <source>
        <dbReference type="PROSITE" id="PS50878"/>
    </source>
</evidence>
<gene>
    <name evidence="2" type="ORF">NDU88_001264</name>
</gene>
<name>A0AAV7W0Y7_PLEWA</name>
<dbReference type="InterPro" id="IPR043502">
    <property type="entry name" value="DNA/RNA_pol_sf"/>
</dbReference>
<organism evidence="2 3">
    <name type="scientific">Pleurodeles waltl</name>
    <name type="common">Iberian ribbed newt</name>
    <dbReference type="NCBI Taxonomy" id="8319"/>
    <lineage>
        <taxon>Eukaryota</taxon>
        <taxon>Metazoa</taxon>
        <taxon>Chordata</taxon>
        <taxon>Craniata</taxon>
        <taxon>Vertebrata</taxon>
        <taxon>Euteleostomi</taxon>
        <taxon>Amphibia</taxon>
        <taxon>Batrachia</taxon>
        <taxon>Caudata</taxon>
        <taxon>Salamandroidea</taxon>
        <taxon>Salamandridae</taxon>
        <taxon>Pleurodelinae</taxon>
        <taxon>Pleurodeles</taxon>
    </lineage>
</organism>
<dbReference type="AlphaFoldDB" id="A0AAV7W0Y7"/>
<dbReference type="PROSITE" id="PS50878">
    <property type="entry name" value="RT_POL"/>
    <property type="match status" value="1"/>
</dbReference>
<feature type="domain" description="Reverse transcriptase" evidence="1">
    <location>
        <begin position="182"/>
        <end position="455"/>
    </location>
</feature>
<dbReference type="PANTHER" id="PTHR31635:SF196">
    <property type="entry name" value="REVERSE TRANSCRIPTASE DOMAIN-CONTAINING PROTEIN-RELATED"/>
    <property type="match status" value="1"/>
</dbReference>
<dbReference type="Pfam" id="PF00078">
    <property type="entry name" value="RVT_1"/>
    <property type="match status" value="1"/>
</dbReference>
<dbReference type="CDD" id="cd01650">
    <property type="entry name" value="RT_nLTR_like"/>
    <property type="match status" value="1"/>
</dbReference>